<organism evidence="1 2">
    <name type="scientific">Dictyobacter aurantiacus</name>
    <dbReference type="NCBI Taxonomy" id="1936993"/>
    <lineage>
        <taxon>Bacteria</taxon>
        <taxon>Bacillati</taxon>
        <taxon>Chloroflexota</taxon>
        <taxon>Ktedonobacteria</taxon>
        <taxon>Ktedonobacterales</taxon>
        <taxon>Dictyobacteraceae</taxon>
        <taxon>Dictyobacter</taxon>
    </lineage>
</organism>
<comment type="caution">
    <text evidence="1">The sequence shown here is derived from an EMBL/GenBank/DDBJ whole genome shotgun (WGS) entry which is preliminary data.</text>
</comment>
<protein>
    <submittedName>
        <fullName evidence="1">Uncharacterized protein</fullName>
    </submittedName>
</protein>
<dbReference type="OrthoDB" id="3078608at2"/>
<dbReference type="Proteomes" id="UP000287224">
    <property type="component" value="Unassembled WGS sequence"/>
</dbReference>
<sequence length="132" mass="15194">MNKEQIVQTLKENPEILREILTKIPDGDLIDLLEQVFAERIPYPLEAKYCRSKYYLGLATSNDLREEEIDAPDWSEWEKGAVAYIDREEYPFGADPDTPYGEYGHCTKCNISVRSSVKHGICPICGRKVYMT</sequence>
<evidence type="ECO:0000313" key="1">
    <source>
        <dbReference type="EMBL" id="GCE05405.1"/>
    </source>
</evidence>
<dbReference type="AlphaFoldDB" id="A0A401ZEW2"/>
<proteinExistence type="predicted"/>
<dbReference type="EMBL" id="BIFQ01000001">
    <property type="protein sequence ID" value="GCE05405.1"/>
    <property type="molecule type" value="Genomic_DNA"/>
</dbReference>
<accession>A0A401ZEW2</accession>
<keyword evidence="2" id="KW-1185">Reference proteome</keyword>
<gene>
    <name evidence="1" type="ORF">KDAU_27340</name>
</gene>
<evidence type="ECO:0000313" key="2">
    <source>
        <dbReference type="Proteomes" id="UP000287224"/>
    </source>
</evidence>
<name>A0A401ZEW2_9CHLR</name>
<reference evidence="2" key="1">
    <citation type="submission" date="2018-12" db="EMBL/GenBank/DDBJ databases">
        <title>Tengunoibacter tsumagoiensis gen. nov., sp. nov., Dictyobacter kobayashii sp. nov., D. alpinus sp. nov., and D. joshuensis sp. nov. and description of Dictyobacteraceae fam. nov. within the order Ktedonobacterales isolated from Tengu-no-mugimeshi.</title>
        <authorList>
            <person name="Wang C.M."/>
            <person name="Zheng Y."/>
            <person name="Sakai Y."/>
            <person name="Toyoda A."/>
            <person name="Minakuchi Y."/>
            <person name="Abe K."/>
            <person name="Yokota A."/>
            <person name="Yabe S."/>
        </authorList>
    </citation>
    <scope>NUCLEOTIDE SEQUENCE [LARGE SCALE GENOMIC DNA]</scope>
    <source>
        <strain evidence="2">S-27</strain>
    </source>
</reference>
<dbReference type="RefSeq" id="WP_126596449.1">
    <property type="nucleotide sequence ID" value="NZ_BIFQ01000001.1"/>
</dbReference>